<reference evidence="2" key="1">
    <citation type="submission" date="2020-06" db="EMBL/GenBank/DDBJ databases">
        <authorList>
            <consortium name="Plant Systems Biology data submission"/>
        </authorList>
    </citation>
    <scope>NUCLEOTIDE SEQUENCE</scope>
    <source>
        <strain evidence="2">D6</strain>
    </source>
</reference>
<keyword evidence="3" id="KW-1185">Reference proteome</keyword>
<dbReference type="AlphaFoldDB" id="A0A9N8HWY8"/>
<feature type="compositionally biased region" description="Basic residues" evidence="1">
    <location>
        <begin position="81"/>
        <end position="110"/>
    </location>
</feature>
<gene>
    <name evidence="2" type="ORF">SEMRO_2340_G324000.1</name>
</gene>
<dbReference type="Proteomes" id="UP001153069">
    <property type="component" value="Unassembled WGS sequence"/>
</dbReference>
<evidence type="ECO:0000313" key="2">
    <source>
        <dbReference type="EMBL" id="CAB9528866.1"/>
    </source>
</evidence>
<comment type="caution">
    <text evidence="2">The sequence shown here is derived from an EMBL/GenBank/DDBJ whole genome shotgun (WGS) entry which is preliminary data.</text>
</comment>
<feature type="region of interest" description="Disordered" evidence="1">
    <location>
        <begin position="46"/>
        <end position="110"/>
    </location>
</feature>
<name>A0A9N8HWY8_9STRA</name>
<organism evidence="2 3">
    <name type="scientific">Seminavis robusta</name>
    <dbReference type="NCBI Taxonomy" id="568900"/>
    <lineage>
        <taxon>Eukaryota</taxon>
        <taxon>Sar</taxon>
        <taxon>Stramenopiles</taxon>
        <taxon>Ochrophyta</taxon>
        <taxon>Bacillariophyta</taxon>
        <taxon>Bacillariophyceae</taxon>
        <taxon>Bacillariophycidae</taxon>
        <taxon>Naviculales</taxon>
        <taxon>Naviculaceae</taxon>
        <taxon>Seminavis</taxon>
    </lineage>
</organism>
<accession>A0A9N8HWY8</accession>
<evidence type="ECO:0000256" key="1">
    <source>
        <dbReference type="SAM" id="MobiDB-lite"/>
    </source>
</evidence>
<proteinExistence type="predicted"/>
<dbReference type="EMBL" id="CAICTM010002338">
    <property type="protein sequence ID" value="CAB9528866.1"/>
    <property type="molecule type" value="Genomic_DNA"/>
</dbReference>
<protein>
    <submittedName>
        <fullName evidence="2">Uncharacterized protein</fullName>
    </submittedName>
</protein>
<sequence>MKAASRRQQIESILALPPLQVNIPSLLDLAQKHMSPEEARRLQALVKEEEEREQEEAIEKAQERLEDATRAVKKAADPKKKTTKRKNPTKGKTATKKKRAATKKAPPKSK</sequence>
<feature type="compositionally biased region" description="Basic and acidic residues" evidence="1">
    <location>
        <begin position="46"/>
        <end position="80"/>
    </location>
</feature>
<evidence type="ECO:0000313" key="3">
    <source>
        <dbReference type="Proteomes" id="UP001153069"/>
    </source>
</evidence>